<gene>
    <name evidence="2" type="ORF">E3N88_11831</name>
</gene>
<keyword evidence="3" id="KW-1185">Reference proteome</keyword>
<evidence type="ECO:0000256" key="1">
    <source>
        <dbReference type="SAM" id="MobiDB-lite"/>
    </source>
</evidence>
<protein>
    <submittedName>
        <fullName evidence="2">Uncharacterized protein</fullName>
    </submittedName>
</protein>
<dbReference type="AlphaFoldDB" id="A0A5N6P435"/>
<feature type="region of interest" description="Disordered" evidence="1">
    <location>
        <begin position="76"/>
        <end position="104"/>
    </location>
</feature>
<organism evidence="2 3">
    <name type="scientific">Mikania micrantha</name>
    <name type="common">bitter vine</name>
    <dbReference type="NCBI Taxonomy" id="192012"/>
    <lineage>
        <taxon>Eukaryota</taxon>
        <taxon>Viridiplantae</taxon>
        <taxon>Streptophyta</taxon>
        <taxon>Embryophyta</taxon>
        <taxon>Tracheophyta</taxon>
        <taxon>Spermatophyta</taxon>
        <taxon>Magnoliopsida</taxon>
        <taxon>eudicotyledons</taxon>
        <taxon>Gunneridae</taxon>
        <taxon>Pentapetalae</taxon>
        <taxon>asterids</taxon>
        <taxon>campanulids</taxon>
        <taxon>Asterales</taxon>
        <taxon>Asteraceae</taxon>
        <taxon>Asteroideae</taxon>
        <taxon>Heliantheae alliance</taxon>
        <taxon>Eupatorieae</taxon>
        <taxon>Mikania</taxon>
    </lineage>
</organism>
<evidence type="ECO:0000313" key="2">
    <source>
        <dbReference type="EMBL" id="KAD5960359.1"/>
    </source>
</evidence>
<dbReference type="EMBL" id="SZYD01000006">
    <property type="protein sequence ID" value="KAD5960359.1"/>
    <property type="molecule type" value="Genomic_DNA"/>
</dbReference>
<evidence type="ECO:0000313" key="3">
    <source>
        <dbReference type="Proteomes" id="UP000326396"/>
    </source>
</evidence>
<sequence>MNPTREVSPYRSSCKSKIEEPHFLYSSCMLLIRLNPTTKTRALEEASNPVHSIRCFFLSVRQMQFQWRPKKEEKRGNLELSMAGQRRNKRGQRVAKTRNNGCEEDVTGGVVSSGGCGSVITPWETGYRIQERLDCQRE</sequence>
<accession>A0A5N6P435</accession>
<feature type="compositionally biased region" description="Basic residues" evidence="1">
    <location>
        <begin position="86"/>
        <end position="96"/>
    </location>
</feature>
<name>A0A5N6P435_9ASTR</name>
<proteinExistence type="predicted"/>
<comment type="caution">
    <text evidence="2">The sequence shown here is derived from an EMBL/GenBank/DDBJ whole genome shotgun (WGS) entry which is preliminary data.</text>
</comment>
<reference evidence="2 3" key="1">
    <citation type="submission" date="2019-05" db="EMBL/GenBank/DDBJ databases">
        <title>Mikania micrantha, genome provides insights into the molecular mechanism of rapid growth.</title>
        <authorList>
            <person name="Liu B."/>
        </authorList>
    </citation>
    <scope>NUCLEOTIDE SEQUENCE [LARGE SCALE GENOMIC DNA]</scope>
    <source>
        <strain evidence="2">NLD-2019</strain>
        <tissue evidence="2">Leaf</tissue>
    </source>
</reference>
<dbReference type="Proteomes" id="UP000326396">
    <property type="component" value="Linkage Group LG14"/>
</dbReference>